<gene>
    <name evidence="1" type="ORF">SLEP1_g45187</name>
</gene>
<comment type="caution">
    <text evidence="1">The sequence shown here is derived from an EMBL/GenBank/DDBJ whole genome shotgun (WGS) entry which is preliminary data.</text>
</comment>
<protein>
    <submittedName>
        <fullName evidence="1">Uncharacterized protein</fullName>
    </submittedName>
</protein>
<proteinExistence type="predicted"/>
<accession>A0AAV5LJ03</accession>
<evidence type="ECO:0000313" key="2">
    <source>
        <dbReference type="Proteomes" id="UP001054252"/>
    </source>
</evidence>
<keyword evidence="2" id="KW-1185">Reference proteome</keyword>
<dbReference type="EMBL" id="BPVZ01000120">
    <property type="protein sequence ID" value="GKV37125.1"/>
    <property type="molecule type" value="Genomic_DNA"/>
</dbReference>
<reference evidence="1 2" key="1">
    <citation type="journal article" date="2021" name="Commun. Biol.">
        <title>The genome of Shorea leprosula (Dipterocarpaceae) highlights the ecological relevance of drought in aseasonal tropical rainforests.</title>
        <authorList>
            <person name="Ng K.K.S."/>
            <person name="Kobayashi M.J."/>
            <person name="Fawcett J.A."/>
            <person name="Hatakeyama M."/>
            <person name="Paape T."/>
            <person name="Ng C.H."/>
            <person name="Ang C.C."/>
            <person name="Tnah L.H."/>
            <person name="Lee C.T."/>
            <person name="Nishiyama T."/>
            <person name="Sese J."/>
            <person name="O'Brien M.J."/>
            <person name="Copetti D."/>
            <person name="Mohd Noor M.I."/>
            <person name="Ong R.C."/>
            <person name="Putra M."/>
            <person name="Sireger I.Z."/>
            <person name="Indrioko S."/>
            <person name="Kosugi Y."/>
            <person name="Izuno A."/>
            <person name="Isagi Y."/>
            <person name="Lee S.L."/>
            <person name="Shimizu K.K."/>
        </authorList>
    </citation>
    <scope>NUCLEOTIDE SEQUENCE [LARGE SCALE GENOMIC DNA]</scope>
    <source>
        <strain evidence="1">214</strain>
    </source>
</reference>
<dbReference type="Proteomes" id="UP001054252">
    <property type="component" value="Unassembled WGS sequence"/>
</dbReference>
<name>A0AAV5LJ03_9ROSI</name>
<dbReference type="AlphaFoldDB" id="A0AAV5LJ03"/>
<sequence>MKFLSGEIKSKDERWCVVSGIPICHLIQHTSNKQTL</sequence>
<organism evidence="1 2">
    <name type="scientific">Rubroshorea leprosula</name>
    <dbReference type="NCBI Taxonomy" id="152421"/>
    <lineage>
        <taxon>Eukaryota</taxon>
        <taxon>Viridiplantae</taxon>
        <taxon>Streptophyta</taxon>
        <taxon>Embryophyta</taxon>
        <taxon>Tracheophyta</taxon>
        <taxon>Spermatophyta</taxon>
        <taxon>Magnoliopsida</taxon>
        <taxon>eudicotyledons</taxon>
        <taxon>Gunneridae</taxon>
        <taxon>Pentapetalae</taxon>
        <taxon>rosids</taxon>
        <taxon>malvids</taxon>
        <taxon>Malvales</taxon>
        <taxon>Dipterocarpaceae</taxon>
        <taxon>Rubroshorea</taxon>
    </lineage>
</organism>
<evidence type="ECO:0000313" key="1">
    <source>
        <dbReference type="EMBL" id="GKV37125.1"/>
    </source>
</evidence>